<feature type="region of interest" description="Disordered" evidence="1">
    <location>
        <begin position="1"/>
        <end position="27"/>
    </location>
</feature>
<protein>
    <submittedName>
        <fullName evidence="2">Uncharacterized protein</fullName>
    </submittedName>
</protein>
<feature type="non-terminal residue" evidence="2">
    <location>
        <position position="123"/>
    </location>
</feature>
<feature type="compositionally biased region" description="Low complexity" evidence="1">
    <location>
        <begin position="102"/>
        <end position="123"/>
    </location>
</feature>
<feature type="non-terminal residue" evidence="2">
    <location>
        <position position="1"/>
    </location>
</feature>
<dbReference type="EMBL" id="HACG01050990">
    <property type="protein sequence ID" value="CEK97861.1"/>
    <property type="molecule type" value="Transcribed_RNA"/>
</dbReference>
<name>A0A0B7BZQ7_9EUPU</name>
<organism evidence="2">
    <name type="scientific">Arion vulgaris</name>
    <dbReference type="NCBI Taxonomy" id="1028688"/>
    <lineage>
        <taxon>Eukaryota</taxon>
        <taxon>Metazoa</taxon>
        <taxon>Spiralia</taxon>
        <taxon>Lophotrochozoa</taxon>
        <taxon>Mollusca</taxon>
        <taxon>Gastropoda</taxon>
        <taxon>Heterobranchia</taxon>
        <taxon>Euthyneura</taxon>
        <taxon>Panpulmonata</taxon>
        <taxon>Eupulmonata</taxon>
        <taxon>Stylommatophora</taxon>
        <taxon>Helicina</taxon>
        <taxon>Arionoidea</taxon>
        <taxon>Arionidae</taxon>
        <taxon>Arion</taxon>
    </lineage>
</organism>
<evidence type="ECO:0000256" key="1">
    <source>
        <dbReference type="SAM" id="MobiDB-lite"/>
    </source>
</evidence>
<proteinExistence type="predicted"/>
<reference evidence="2" key="1">
    <citation type="submission" date="2014-12" db="EMBL/GenBank/DDBJ databases">
        <title>Insight into the proteome of Arion vulgaris.</title>
        <authorList>
            <person name="Aradska J."/>
            <person name="Bulat T."/>
            <person name="Smidak R."/>
            <person name="Sarate P."/>
            <person name="Gangsoo J."/>
            <person name="Sialana F."/>
            <person name="Bilban M."/>
            <person name="Lubec G."/>
        </authorList>
    </citation>
    <scope>NUCLEOTIDE SEQUENCE</scope>
    <source>
        <tissue evidence="2">Skin</tissue>
    </source>
</reference>
<gene>
    <name evidence="2" type="primary">ORF217115</name>
</gene>
<sequence>PLAESLVVSDASLRDGEQTEPELNLSRQQLLREQYSRDFEVPQTTEKKRWSVTLDSFSPQAEIVNKLSESKQLNEGANSIEISITDASSPSFIPVLKGDNTSQSSSRRQSSDSGVSVSSKQKR</sequence>
<feature type="region of interest" description="Disordered" evidence="1">
    <location>
        <begin position="90"/>
        <end position="123"/>
    </location>
</feature>
<accession>A0A0B7BZQ7</accession>
<evidence type="ECO:0000313" key="2">
    <source>
        <dbReference type="EMBL" id="CEK97861.1"/>
    </source>
</evidence>
<dbReference type="AlphaFoldDB" id="A0A0B7BZQ7"/>